<name>A0ABN3YBE4_9ACTN</name>
<keyword evidence="3 5" id="KW-1133">Transmembrane helix</keyword>
<evidence type="ECO:0000256" key="3">
    <source>
        <dbReference type="ARBA" id="ARBA00022989"/>
    </source>
</evidence>
<evidence type="ECO:0000259" key="6">
    <source>
        <dbReference type="Pfam" id="PF06271"/>
    </source>
</evidence>
<dbReference type="Pfam" id="PF06271">
    <property type="entry name" value="RDD"/>
    <property type="match status" value="1"/>
</dbReference>
<feature type="transmembrane region" description="Helical" evidence="5">
    <location>
        <begin position="73"/>
        <end position="94"/>
    </location>
</feature>
<feature type="transmembrane region" description="Helical" evidence="5">
    <location>
        <begin position="39"/>
        <end position="61"/>
    </location>
</feature>
<evidence type="ECO:0000256" key="4">
    <source>
        <dbReference type="ARBA" id="ARBA00023136"/>
    </source>
</evidence>
<comment type="caution">
    <text evidence="7">The sequence shown here is derived from an EMBL/GenBank/DDBJ whole genome shotgun (WGS) entry which is preliminary data.</text>
</comment>
<evidence type="ECO:0000313" key="7">
    <source>
        <dbReference type="EMBL" id="GAA3024851.1"/>
    </source>
</evidence>
<keyword evidence="2 5" id="KW-0812">Transmembrane</keyword>
<dbReference type="EMBL" id="BAAAVS010000002">
    <property type="protein sequence ID" value="GAA3024851.1"/>
    <property type="molecule type" value="Genomic_DNA"/>
</dbReference>
<proteinExistence type="predicted"/>
<keyword evidence="4 5" id="KW-0472">Membrane</keyword>
<evidence type="ECO:0000256" key="2">
    <source>
        <dbReference type="ARBA" id="ARBA00022692"/>
    </source>
</evidence>
<protein>
    <submittedName>
        <fullName evidence="7">RDD family protein</fullName>
    </submittedName>
</protein>
<accession>A0ABN3YBE4</accession>
<evidence type="ECO:0000256" key="5">
    <source>
        <dbReference type="SAM" id="Phobius"/>
    </source>
</evidence>
<reference evidence="7 8" key="1">
    <citation type="journal article" date="2019" name="Int. J. Syst. Evol. Microbiol.">
        <title>The Global Catalogue of Microorganisms (GCM) 10K type strain sequencing project: providing services to taxonomists for standard genome sequencing and annotation.</title>
        <authorList>
            <consortium name="The Broad Institute Genomics Platform"/>
            <consortium name="The Broad Institute Genome Sequencing Center for Infectious Disease"/>
            <person name="Wu L."/>
            <person name="Ma J."/>
        </authorList>
    </citation>
    <scope>NUCLEOTIDE SEQUENCE [LARGE SCALE GENOMIC DNA]</scope>
    <source>
        <strain evidence="7 8">JCM 14234</strain>
    </source>
</reference>
<evidence type="ECO:0000256" key="1">
    <source>
        <dbReference type="ARBA" id="ARBA00004141"/>
    </source>
</evidence>
<comment type="subcellular location">
    <subcellularLocation>
        <location evidence="1">Membrane</location>
        <topology evidence="1">Multi-pass membrane protein</topology>
    </subcellularLocation>
</comment>
<dbReference type="InterPro" id="IPR010432">
    <property type="entry name" value="RDD"/>
</dbReference>
<evidence type="ECO:0000313" key="8">
    <source>
        <dbReference type="Proteomes" id="UP001501035"/>
    </source>
</evidence>
<gene>
    <name evidence="7" type="ORF">GCM10010528_03500</name>
</gene>
<dbReference type="Proteomes" id="UP001501035">
    <property type="component" value="Unassembled WGS sequence"/>
</dbReference>
<feature type="domain" description="RDD" evidence="6">
    <location>
        <begin position="33"/>
        <end position="162"/>
    </location>
</feature>
<sequence>MPPPVSPSHSGTRGVGRDDFVSGEAVALDLPSANLGLRVLSGLIDVTLGWALFWLWFLYLMPQISKVVQLDSAFRAGLGTAWTVLVFLALPTVVETLTRGKTLGHLVLGLRTVNDDAGPITIRQAFGRALLGMPELYFFAGVPALVTAAVNPKSKRLGDLVSGTYVIRDRSVAPPARLVFMPPELAQWAASADLAPMPPSLASGIRGYLDRYCDFTPQAQAINGQQLLVRALGFVAPPPPPTAAPRDVLAAIAAERYRRDAERIARNQKLQAALFTPSR</sequence>
<organism evidence="7 8">
    <name type="scientific">Gordonia defluvii</name>
    <dbReference type="NCBI Taxonomy" id="283718"/>
    <lineage>
        <taxon>Bacteria</taxon>
        <taxon>Bacillati</taxon>
        <taxon>Actinomycetota</taxon>
        <taxon>Actinomycetes</taxon>
        <taxon>Mycobacteriales</taxon>
        <taxon>Gordoniaceae</taxon>
        <taxon>Gordonia</taxon>
    </lineage>
</organism>
<keyword evidence="8" id="KW-1185">Reference proteome</keyword>
<dbReference type="PANTHER" id="PTHR38480:SF1">
    <property type="entry name" value="SLR0254 PROTEIN"/>
    <property type="match status" value="1"/>
</dbReference>
<dbReference type="PANTHER" id="PTHR38480">
    <property type="entry name" value="SLR0254 PROTEIN"/>
    <property type="match status" value="1"/>
</dbReference>